<gene>
    <name evidence="3" type="ORF">ULMS_27460</name>
</gene>
<dbReference type="OrthoDB" id="1122807at2"/>
<proteinExistence type="predicted"/>
<feature type="domain" description="Secretion system C-terminal sorting" evidence="2">
    <location>
        <begin position="348"/>
        <end position="408"/>
    </location>
</feature>
<dbReference type="SUPFAM" id="SSF56219">
    <property type="entry name" value="DNase I-like"/>
    <property type="match status" value="1"/>
</dbReference>
<keyword evidence="1" id="KW-0732">Signal</keyword>
<evidence type="ECO:0000313" key="3">
    <source>
        <dbReference type="EMBL" id="GEQ87238.1"/>
    </source>
</evidence>
<dbReference type="InterPro" id="IPR026444">
    <property type="entry name" value="Secre_tail"/>
</dbReference>
<dbReference type="RefSeq" id="WP_151895153.1">
    <property type="nucleotide sequence ID" value="NZ_BKCF01000006.1"/>
</dbReference>
<dbReference type="Gene3D" id="3.60.10.10">
    <property type="entry name" value="Endonuclease/exonuclease/phosphatase"/>
    <property type="match status" value="1"/>
</dbReference>
<dbReference type="Proteomes" id="UP000326994">
    <property type="component" value="Unassembled WGS sequence"/>
</dbReference>
<dbReference type="NCBIfam" id="TIGR04183">
    <property type="entry name" value="Por_Secre_tail"/>
    <property type="match status" value="1"/>
</dbReference>
<evidence type="ECO:0000259" key="2">
    <source>
        <dbReference type="Pfam" id="PF18962"/>
    </source>
</evidence>
<dbReference type="AlphaFoldDB" id="A0A5J4G0J2"/>
<dbReference type="InterPro" id="IPR036691">
    <property type="entry name" value="Endo/exonu/phosph_ase_sf"/>
</dbReference>
<dbReference type="EMBL" id="BKCF01000006">
    <property type="protein sequence ID" value="GEQ87238.1"/>
    <property type="molecule type" value="Genomic_DNA"/>
</dbReference>
<reference evidence="3 4" key="1">
    <citation type="submission" date="2019-08" db="EMBL/GenBank/DDBJ databases">
        <title>Ulvibacter marinistellae sp. nov., isolated from a starfish, Patiria pectinifera.</title>
        <authorList>
            <person name="Kawano K."/>
            <person name="Ushijima N."/>
            <person name="Kihara M."/>
            <person name="Itoh H."/>
        </authorList>
    </citation>
    <scope>NUCLEOTIDE SEQUENCE [LARGE SCALE GENOMIC DNA]</scope>
    <source>
        <strain evidence="3 4">KK4</strain>
    </source>
</reference>
<name>A0A5J4G0J2_9FLAO</name>
<protein>
    <recommendedName>
        <fullName evidence="2">Secretion system C-terminal sorting domain-containing protein</fullName>
    </recommendedName>
</protein>
<sequence>MLKFIFTTALVFSSLLSFGQTEIKTMFYNLLEFPEALPQNREAILKDILNEYNPDVFMICELQSQEGADLILNSSLNDEDSDFAAAPYFENQSSGADLQQLLFYRKNMFTLENTAIITTPVRDINRYDLKLSTLDGDTDPVIINTYVTHLKSSQGSANQTLRLEMVQEFTEDIESLDPNAFVLFAGDFNLYTSTEPAYGALLNPTNNVVMVDPIDTPGSWNNNEDFAGIHTQSTRISSSGFGAGAGGGLDDRFDFILMSQSMQTNPTLRYVEGTYKSFGNNANCYNNRIDAFECDGEFSLQLRSSLYNMSDHLPVVMSLETNKEIVILNTPVNEVATNFILKSTIVSEILEIETLGDTDITFSIYNTLGQKITETSNKNQTTTVINIAHLPQGVYYLTNNQSSTQTIKFLKTF</sequence>
<organism evidence="3 4">
    <name type="scientific">Patiriisocius marinistellae</name>
    <dbReference type="NCBI Taxonomy" id="2494560"/>
    <lineage>
        <taxon>Bacteria</taxon>
        <taxon>Pseudomonadati</taxon>
        <taxon>Bacteroidota</taxon>
        <taxon>Flavobacteriia</taxon>
        <taxon>Flavobacteriales</taxon>
        <taxon>Flavobacteriaceae</taxon>
        <taxon>Patiriisocius</taxon>
    </lineage>
</organism>
<evidence type="ECO:0000313" key="4">
    <source>
        <dbReference type="Proteomes" id="UP000326994"/>
    </source>
</evidence>
<accession>A0A5J4G0J2</accession>
<evidence type="ECO:0000256" key="1">
    <source>
        <dbReference type="ARBA" id="ARBA00022729"/>
    </source>
</evidence>
<dbReference type="Pfam" id="PF18962">
    <property type="entry name" value="Por_Secre_tail"/>
    <property type="match status" value="1"/>
</dbReference>
<keyword evidence="4" id="KW-1185">Reference proteome</keyword>
<comment type="caution">
    <text evidence="3">The sequence shown here is derived from an EMBL/GenBank/DDBJ whole genome shotgun (WGS) entry which is preliminary data.</text>
</comment>